<comment type="caution">
    <text evidence="1">The sequence shown here is derived from an EMBL/GenBank/DDBJ whole genome shotgun (WGS) entry which is preliminary data.</text>
</comment>
<dbReference type="RefSeq" id="WP_110988791.1">
    <property type="nucleotide sequence ID" value="NZ_CAWNWM010000030.1"/>
</dbReference>
<keyword evidence="2" id="KW-1185">Reference proteome</keyword>
<protein>
    <submittedName>
        <fullName evidence="1">Uncharacterized protein</fullName>
    </submittedName>
</protein>
<dbReference type="EMBL" id="PQWO01000030">
    <property type="protein sequence ID" value="PZD70698.1"/>
    <property type="molecule type" value="Genomic_DNA"/>
</dbReference>
<evidence type="ECO:0000313" key="1">
    <source>
        <dbReference type="EMBL" id="PZD70698.1"/>
    </source>
</evidence>
<dbReference type="AlphaFoldDB" id="A0A2W1J9F4"/>
<sequence>MAASLEGLTESLEALYPHLARWILEQEGTIELGCDEDNPSDSMVRVFDNSGLLWESQDAYESLDDLFDDLESVLEDEFEDVE</sequence>
<dbReference type="Proteomes" id="UP000248857">
    <property type="component" value="Unassembled WGS sequence"/>
</dbReference>
<proteinExistence type="predicted"/>
<gene>
    <name evidence="1" type="ORF">C1752_10213</name>
</gene>
<accession>A0A2W1J9F4</accession>
<reference evidence="1 2" key="1">
    <citation type="journal article" date="2018" name="Sci. Rep.">
        <title>A novel species of the marine cyanobacterium Acaryochloris with a unique pigment content and lifestyle.</title>
        <authorList>
            <person name="Partensky F."/>
            <person name="Six C."/>
            <person name="Ratin M."/>
            <person name="Garczarek L."/>
            <person name="Vaulot D."/>
            <person name="Probert I."/>
            <person name="Calteau A."/>
            <person name="Gourvil P."/>
            <person name="Marie D."/>
            <person name="Grebert T."/>
            <person name="Bouchier C."/>
            <person name="Le Panse S."/>
            <person name="Gachenot M."/>
            <person name="Rodriguez F."/>
            <person name="Garrido J.L."/>
        </authorList>
    </citation>
    <scope>NUCLEOTIDE SEQUENCE [LARGE SCALE GENOMIC DNA]</scope>
    <source>
        <strain evidence="1 2">RCC1774</strain>
    </source>
</reference>
<organism evidence="1 2">
    <name type="scientific">Acaryochloris thomasi RCC1774</name>
    <dbReference type="NCBI Taxonomy" id="1764569"/>
    <lineage>
        <taxon>Bacteria</taxon>
        <taxon>Bacillati</taxon>
        <taxon>Cyanobacteriota</taxon>
        <taxon>Cyanophyceae</taxon>
        <taxon>Acaryochloridales</taxon>
        <taxon>Acaryochloridaceae</taxon>
        <taxon>Acaryochloris</taxon>
        <taxon>Acaryochloris thomasi</taxon>
    </lineage>
</organism>
<name>A0A2W1J9F4_9CYAN</name>
<evidence type="ECO:0000313" key="2">
    <source>
        <dbReference type="Proteomes" id="UP000248857"/>
    </source>
</evidence>
<dbReference type="OrthoDB" id="517079at2"/>